<dbReference type="RefSeq" id="WP_092110817.1">
    <property type="nucleotide sequence ID" value="NZ_FOCN01000011.1"/>
</dbReference>
<keyword evidence="3" id="KW-0560">Oxidoreductase</keyword>
<evidence type="ECO:0000259" key="6">
    <source>
        <dbReference type="Pfam" id="PF07732"/>
    </source>
</evidence>
<evidence type="ECO:0000313" key="7">
    <source>
        <dbReference type="EMBL" id="TFB95536.1"/>
    </source>
</evidence>
<dbReference type="InterPro" id="IPR045087">
    <property type="entry name" value="Cu-oxidase_fam"/>
</dbReference>
<accession>A0A1H8IEC5</accession>
<feature type="domain" description="Plastocyanin-like" evidence="6">
    <location>
        <begin position="78"/>
        <end position="192"/>
    </location>
</feature>
<evidence type="ECO:0000256" key="4">
    <source>
        <dbReference type="SAM" id="MobiDB-lite"/>
    </source>
</evidence>
<dbReference type="OrthoDB" id="345021at2"/>
<dbReference type="InterPro" id="IPR002355">
    <property type="entry name" value="Cu_oxidase_Cu_BS"/>
</dbReference>
<dbReference type="Pfam" id="PF07731">
    <property type="entry name" value="Cu-oxidase_2"/>
    <property type="match status" value="1"/>
</dbReference>
<evidence type="ECO:0000256" key="2">
    <source>
        <dbReference type="ARBA" id="ARBA00022723"/>
    </source>
</evidence>
<dbReference type="SUPFAM" id="SSF49503">
    <property type="entry name" value="Cupredoxins"/>
    <property type="match status" value="3"/>
</dbReference>
<dbReference type="CDD" id="cd13867">
    <property type="entry name" value="CuRO_2_CueO_FtsP"/>
    <property type="match status" value="1"/>
</dbReference>
<dbReference type="GO" id="GO:0016491">
    <property type="term" value="F:oxidoreductase activity"/>
    <property type="evidence" value="ECO:0007669"/>
    <property type="project" value="UniProtKB-KW"/>
</dbReference>
<evidence type="ECO:0000256" key="1">
    <source>
        <dbReference type="ARBA" id="ARBA00010609"/>
    </source>
</evidence>
<dbReference type="STRING" id="1424661.SAMN05216281_11159"/>
<feature type="region of interest" description="Disordered" evidence="4">
    <location>
        <begin position="497"/>
        <end position="530"/>
    </location>
</feature>
<dbReference type="PROSITE" id="PS00080">
    <property type="entry name" value="MULTICOPPER_OXIDASE2"/>
    <property type="match status" value="1"/>
</dbReference>
<keyword evidence="8" id="KW-1185">Reference proteome</keyword>
<protein>
    <submittedName>
        <fullName evidence="7">Copper oxidase</fullName>
    </submittedName>
</protein>
<feature type="domain" description="Plastocyanin-like" evidence="5">
    <location>
        <begin position="380"/>
        <end position="493"/>
    </location>
</feature>
<dbReference type="PANTHER" id="PTHR48267:SF1">
    <property type="entry name" value="BILIRUBIN OXIDASE"/>
    <property type="match status" value="1"/>
</dbReference>
<organism evidence="7 8">
    <name type="scientific">Cryobacterium luteum</name>
    <dbReference type="NCBI Taxonomy" id="1424661"/>
    <lineage>
        <taxon>Bacteria</taxon>
        <taxon>Bacillati</taxon>
        <taxon>Actinomycetota</taxon>
        <taxon>Actinomycetes</taxon>
        <taxon>Micrococcales</taxon>
        <taxon>Microbacteriaceae</taxon>
        <taxon>Cryobacterium</taxon>
    </lineage>
</organism>
<dbReference type="PANTHER" id="PTHR48267">
    <property type="entry name" value="CUPREDOXIN SUPERFAMILY PROTEIN"/>
    <property type="match status" value="1"/>
</dbReference>
<dbReference type="AlphaFoldDB" id="A0A1H8IEC5"/>
<evidence type="ECO:0000256" key="3">
    <source>
        <dbReference type="ARBA" id="ARBA00023002"/>
    </source>
</evidence>
<sequence length="530" mass="56798">MLPSRFVRPRRRVATLISGGLIGTVVLAVGLTACSTDTGAGVIDTVGTIDFVNPLAIPPLAESTVNADGERVFDLTAESGTTEFTSGVDTDTWGYNGSYLGPTLVAARGEDVRINVANDLREATTVHWHGMSLPAEMDGGPHQMVEPGATWSPNFTIDQPAATLWYHPHPDGKTEHQVEMGLAGLFLVQDDEEAALTLPRTYGVDDIPVVVQDRRFDDDGQFVTDVRGYIGPIGDQLLVNGTLAPYLDVTSEVVRLRLVNGSTSRMYDFGLSDGRSFDLIATDGGLLAEAAPMDGIRLSPGERAEILVQVTPGETVNLQSTPPDLGTSASAATRNAGDDTLDVLELRAAATLSSIGAPSTTLAAMEPLRKADASADRSFTLNGYTINNRLMDMTRIDETVEAGATEVWTVDNAMPLPHNFHVHAVQFQVLRVGTEPPPAELSGWKDTIYLEPGVRYELIMQFAEYTDPDFPYMFHCHMLAHEDAGMMGQFVVVKPGEQAGTPPTAHDARVPQSNLAVGSGPRALSPAHGH</sequence>
<dbReference type="Proteomes" id="UP000297654">
    <property type="component" value="Unassembled WGS sequence"/>
</dbReference>
<evidence type="ECO:0000259" key="5">
    <source>
        <dbReference type="Pfam" id="PF07731"/>
    </source>
</evidence>
<proteinExistence type="inferred from homology"/>
<gene>
    <name evidence="7" type="ORF">E3O10_00350</name>
</gene>
<dbReference type="InterPro" id="IPR008972">
    <property type="entry name" value="Cupredoxin"/>
</dbReference>
<dbReference type="PROSITE" id="PS51257">
    <property type="entry name" value="PROKAR_LIPOPROTEIN"/>
    <property type="match status" value="1"/>
</dbReference>
<dbReference type="EMBL" id="SOFF01000002">
    <property type="protein sequence ID" value="TFB95536.1"/>
    <property type="molecule type" value="Genomic_DNA"/>
</dbReference>
<comment type="caution">
    <text evidence="7">The sequence shown here is derived from an EMBL/GenBank/DDBJ whole genome shotgun (WGS) entry which is preliminary data.</text>
</comment>
<dbReference type="InterPro" id="IPR011707">
    <property type="entry name" value="Cu-oxidase-like_N"/>
</dbReference>
<keyword evidence="2" id="KW-0479">Metal-binding</keyword>
<dbReference type="CDD" id="cd13890">
    <property type="entry name" value="CuRO_3_CueO_FtsP"/>
    <property type="match status" value="1"/>
</dbReference>
<dbReference type="GO" id="GO:0005507">
    <property type="term" value="F:copper ion binding"/>
    <property type="evidence" value="ECO:0007669"/>
    <property type="project" value="InterPro"/>
</dbReference>
<reference evidence="7 8" key="1">
    <citation type="submission" date="2019-03" db="EMBL/GenBank/DDBJ databases">
        <title>Genomics of glacier-inhabiting Cryobacterium strains.</title>
        <authorList>
            <person name="Liu Q."/>
            <person name="Xin Y.-H."/>
        </authorList>
    </citation>
    <scope>NUCLEOTIDE SEQUENCE [LARGE SCALE GENOMIC DNA]</scope>
    <source>
        <strain evidence="7 8">Hh15</strain>
    </source>
</reference>
<comment type="similarity">
    <text evidence="1">Belongs to the multicopper oxidase family.</text>
</comment>
<dbReference type="InterPro" id="IPR011706">
    <property type="entry name" value="Cu-oxidase_C"/>
</dbReference>
<evidence type="ECO:0000313" key="8">
    <source>
        <dbReference type="Proteomes" id="UP000297654"/>
    </source>
</evidence>
<dbReference type="Gene3D" id="2.60.40.420">
    <property type="entry name" value="Cupredoxins - blue copper proteins"/>
    <property type="match status" value="3"/>
</dbReference>
<dbReference type="Pfam" id="PF07732">
    <property type="entry name" value="Cu-oxidase_3"/>
    <property type="match status" value="1"/>
</dbReference>
<dbReference type="CDD" id="cd04232">
    <property type="entry name" value="CuRO_1_CueO_FtsP"/>
    <property type="match status" value="1"/>
</dbReference>
<name>A0A1H8IEC5_9MICO</name>